<dbReference type="CDD" id="cd00190">
    <property type="entry name" value="Tryp_SPc"/>
    <property type="match status" value="1"/>
</dbReference>
<keyword evidence="4 9" id="KW-0732">Signal</keyword>
<reference evidence="11 12" key="1">
    <citation type="submission" date="2015-06" db="EMBL/GenBank/DDBJ databases">
        <title>Cloning and characterization of the uncialamcin biosynthetic gene cluster.</title>
        <authorList>
            <person name="Yan X."/>
            <person name="Huang T."/>
            <person name="Ge H."/>
            <person name="Shen B."/>
        </authorList>
    </citation>
    <scope>NUCLEOTIDE SEQUENCE [LARGE SCALE GENOMIC DNA]</scope>
    <source>
        <strain evidence="11 12">DCA2648</strain>
    </source>
</reference>
<dbReference type="SUPFAM" id="SSF69318">
    <property type="entry name" value="Integrin alpha N-terminal domain"/>
    <property type="match status" value="1"/>
</dbReference>
<dbReference type="PRINTS" id="PR00722">
    <property type="entry name" value="CHYMOTRYPSIN"/>
</dbReference>
<sequence>MTHARFDRLRPRVLRTAAVAALSTALLAGGGTLPAHAAPADGADRPSAATRPVAQAKVPQAELRTRLAGATDAVGAEAARKAEAQAKARTATGDGGARAAGEDARMRPFIIGGSQTTVGAAPWMVQLAYFNQGTGEGYFCGGSLVAADKVLTAAHCVDGLDWRVHGVALTGATGLYDSAAGTLAGVHRVWKHPKYRAATAQNDIAVVTLDRPVKQKWLRLAATGDSALYKPGTSATAYGWGLTSGRADGQMAAKLRKVSLPMVADGTCDRAMRNVLGRDYFVAGQMVCAGKPASGADRGTTSTCNGDSGGPLVVGGKIAGVVSWGVEGCTAKGAYPVFAKVSSYVAAAQARIDDTDLSYDGRADLLGRTSANKLYQMNSRGRSLAGRSTGAAGWQSVSWGLQVDLDRDGEQDLLYRNSRDGKLYRNYRDRAGRYTTMQVSSVGGGWKSYAVPGDLSGDGWPDLVALDASGNAYLYPGKGNGHFHAKKKVVSAAWKGAKLFGRGDLTNDGKADLLVRDKAGTVWLYRGTGKASAPFAGRIKARSNWKFTALVGNGDMTGDGIADVLARESNGKLWLYPGTGKASSSLFGTRVSLGSGFNQYNLLF</sequence>
<dbReference type="STRING" id="1048205.AB852_03180"/>
<comment type="similarity">
    <text evidence="2">Belongs to the peptidase S1 family.</text>
</comment>
<dbReference type="PANTHER" id="PTHR24276:SF98">
    <property type="entry name" value="FI18310P1-RELATED"/>
    <property type="match status" value="1"/>
</dbReference>
<feature type="domain" description="Peptidase S1" evidence="10">
    <location>
        <begin position="110"/>
        <end position="353"/>
    </location>
</feature>
<comment type="subcellular location">
    <subcellularLocation>
        <location evidence="1">Secreted</location>
    </subcellularLocation>
</comment>
<proteinExistence type="inferred from homology"/>
<dbReference type="InterPro" id="IPR050430">
    <property type="entry name" value="Peptidase_S1"/>
</dbReference>
<evidence type="ECO:0000256" key="2">
    <source>
        <dbReference type="ARBA" id="ARBA00007664"/>
    </source>
</evidence>
<dbReference type="InterPro" id="IPR001314">
    <property type="entry name" value="Peptidase_S1A"/>
</dbReference>
<dbReference type="Pfam" id="PF13517">
    <property type="entry name" value="FG-GAP_3"/>
    <property type="match status" value="2"/>
</dbReference>
<evidence type="ECO:0000256" key="4">
    <source>
        <dbReference type="ARBA" id="ARBA00022729"/>
    </source>
</evidence>
<feature type="region of interest" description="Disordered" evidence="8">
    <location>
        <begin position="36"/>
        <end position="58"/>
    </location>
</feature>
<dbReference type="EMBL" id="LFBV01000001">
    <property type="protein sequence ID" value="OKH95768.1"/>
    <property type="molecule type" value="Genomic_DNA"/>
</dbReference>
<dbReference type="Pfam" id="PF00089">
    <property type="entry name" value="Trypsin"/>
    <property type="match status" value="1"/>
</dbReference>
<keyword evidence="6" id="KW-0325">Glycoprotein</keyword>
<evidence type="ECO:0000313" key="12">
    <source>
        <dbReference type="Proteomes" id="UP000186455"/>
    </source>
</evidence>
<dbReference type="PROSITE" id="PS50240">
    <property type="entry name" value="TRYPSIN_DOM"/>
    <property type="match status" value="1"/>
</dbReference>
<dbReference type="InterPro" id="IPR043504">
    <property type="entry name" value="Peptidase_S1_PA_chymotrypsin"/>
</dbReference>
<name>A0A1Q4VD70_9ACTN</name>
<dbReference type="InterPro" id="IPR028994">
    <property type="entry name" value="Integrin_alpha_N"/>
</dbReference>
<comment type="caution">
    <text evidence="11">The sequence shown here is derived from an EMBL/GenBank/DDBJ whole genome shotgun (WGS) entry which is preliminary data.</text>
</comment>
<dbReference type="InterPro" id="IPR009003">
    <property type="entry name" value="Peptidase_S1_PA"/>
</dbReference>
<dbReference type="InterPro" id="IPR033116">
    <property type="entry name" value="TRYPSIN_SER"/>
</dbReference>
<evidence type="ECO:0000256" key="6">
    <source>
        <dbReference type="ARBA" id="ARBA00023180"/>
    </source>
</evidence>
<evidence type="ECO:0000256" key="5">
    <source>
        <dbReference type="ARBA" id="ARBA00023157"/>
    </source>
</evidence>
<dbReference type="InterPro" id="IPR001254">
    <property type="entry name" value="Trypsin_dom"/>
</dbReference>
<dbReference type="InterPro" id="IPR013517">
    <property type="entry name" value="FG-GAP"/>
</dbReference>
<dbReference type="Gene3D" id="2.40.10.10">
    <property type="entry name" value="Trypsin-like serine proteases"/>
    <property type="match status" value="1"/>
</dbReference>
<dbReference type="GO" id="GO:0006508">
    <property type="term" value="P:proteolysis"/>
    <property type="evidence" value="ECO:0007669"/>
    <property type="project" value="UniProtKB-KW"/>
</dbReference>
<gene>
    <name evidence="11" type="ORF">AB852_03180</name>
</gene>
<feature type="chain" id="PRO_5012434090" evidence="9">
    <location>
        <begin position="38"/>
        <end position="604"/>
    </location>
</feature>
<dbReference type="FunFam" id="2.40.10.10:FF:000068">
    <property type="entry name" value="transmembrane protease serine 2"/>
    <property type="match status" value="1"/>
</dbReference>
<evidence type="ECO:0000256" key="7">
    <source>
        <dbReference type="RuleBase" id="RU363034"/>
    </source>
</evidence>
<keyword evidence="5" id="KW-1015">Disulfide bond</keyword>
<dbReference type="SMART" id="SM00020">
    <property type="entry name" value="Tryp_SPc"/>
    <property type="match status" value="1"/>
</dbReference>
<dbReference type="RefSeq" id="WP_073783356.1">
    <property type="nucleotide sequence ID" value="NZ_LFBV01000001.1"/>
</dbReference>
<dbReference type="GO" id="GO:0005576">
    <property type="term" value="C:extracellular region"/>
    <property type="evidence" value="ECO:0007669"/>
    <property type="project" value="UniProtKB-SubCell"/>
</dbReference>
<keyword evidence="12" id="KW-1185">Reference proteome</keyword>
<dbReference type="PANTHER" id="PTHR24276">
    <property type="entry name" value="POLYSERASE-RELATED"/>
    <property type="match status" value="1"/>
</dbReference>
<keyword evidence="7" id="KW-0720">Serine protease</keyword>
<dbReference type="PROSITE" id="PS51318">
    <property type="entry name" value="TAT"/>
    <property type="match status" value="1"/>
</dbReference>
<evidence type="ECO:0000256" key="8">
    <source>
        <dbReference type="SAM" id="MobiDB-lite"/>
    </source>
</evidence>
<evidence type="ECO:0000313" key="11">
    <source>
        <dbReference type="EMBL" id="OKH95768.1"/>
    </source>
</evidence>
<dbReference type="FunFam" id="2.40.10.10:FF:000054">
    <property type="entry name" value="Complement C1r subcomponent"/>
    <property type="match status" value="1"/>
</dbReference>
<dbReference type="PROSITE" id="PS00134">
    <property type="entry name" value="TRYPSIN_HIS"/>
    <property type="match status" value="1"/>
</dbReference>
<feature type="signal peptide" evidence="9">
    <location>
        <begin position="1"/>
        <end position="37"/>
    </location>
</feature>
<accession>A0A1Q4VD70</accession>
<dbReference type="AlphaFoldDB" id="A0A1Q4VD70"/>
<dbReference type="Proteomes" id="UP000186455">
    <property type="component" value="Unassembled WGS sequence"/>
</dbReference>
<keyword evidence="7 11" id="KW-0645">Protease</keyword>
<organism evidence="11 12">
    <name type="scientific">Streptomyces uncialis</name>
    <dbReference type="NCBI Taxonomy" id="1048205"/>
    <lineage>
        <taxon>Bacteria</taxon>
        <taxon>Bacillati</taxon>
        <taxon>Actinomycetota</taxon>
        <taxon>Actinomycetes</taxon>
        <taxon>Kitasatosporales</taxon>
        <taxon>Streptomycetaceae</taxon>
        <taxon>Streptomyces</taxon>
    </lineage>
</organism>
<evidence type="ECO:0000256" key="1">
    <source>
        <dbReference type="ARBA" id="ARBA00004613"/>
    </source>
</evidence>
<dbReference type="SUPFAM" id="SSF50494">
    <property type="entry name" value="Trypsin-like serine proteases"/>
    <property type="match status" value="1"/>
</dbReference>
<keyword evidence="7" id="KW-0378">Hydrolase</keyword>
<dbReference type="Gene3D" id="2.130.10.130">
    <property type="entry name" value="Integrin alpha, N-terminal"/>
    <property type="match status" value="1"/>
</dbReference>
<dbReference type="InterPro" id="IPR018114">
    <property type="entry name" value="TRYPSIN_HIS"/>
</dbReference>
<dbReference type="PROSITE" id="PS00135">
    <property type="entry name" value="TRYPSIN_SER"/>
    <property type="match status" value="1"/>
</dbReference>
<evidence type="ECO:0000256" key="9">
    <source>
        <dbReference type="SAM" id="SignalP"/>
    </source>
</evidence>
<evidence type="ECO:0000259" key="10">
    <source>
        <dbReference type="PROSITE" id="PS50240"/>
    </source>
</evidence>
<evidence type="ECO:0000256" key="3">
    <source>
        <dbReference type="ARBA" id="ARBA00022525"/>
    </source>
</evidence>
<protein>
    <submittedName>
        <fullName evidence="11">Serine protease</fullName>
    </submittedName>
</protein>
<keyword evidence="3" id="KW-0964">Secreted</keyword>
<dbReference type="GO" id="GO:0004252">
    <property type="term" value="F:serine-type endopeptidase activity"/>
    <property type="evidence" value="ECO:0007669"/>
    <property type="project" value="InterPro"/>
</dbReference>
<dbReference type="InterPro" id="IPR006311">
    <property type="entry name" value="TAT_signal"/>
</dbReference>